<sequence>MSKKTSFKTLLSKTASNPQISLQGVRAQRERLQQLKSGGEPPSKVARTTAATAKSAAPPAARPAPPMAAAAAAPPAAQPAAPSVAHTATSSFMPAGMFAGPRPGFVFKAGPMGLGYYRDGQGGAADSGGAAERSAPETLPPEGNGAADEGAQGSGSSGDSALPRGFFDNPQLDPANRHKDVAKTQKQQTLNEEFDEFQKLVSADLQKADEADEEEEEDEEEGKLHEAVSVARQLEHKIANLRERVSQTVAASSSSEMGGTGASGSGGGGGEGSTAPAQDGHAAVAGEGEEESEEEEDDDGALDLLDWRKKAV</sequence>
<keyword evidence="6" id="KW-0539">Nucleus</keyword>
<dbReference type="GO" id="GO:0033314">
    <property type="term" value="P:mitotic DNA replication checkpoint signaling"/>
    <property type="evidence" value="ECO:0007669"/>
    <property type="project" value="TreeGrafter"/>
</dbReference>
<dbReference type="PANTHER" id="PTHR13278">
    <property type="entry name" value="ZINC FINGER PROTEIN 830"/>
    <property type="match status" value="1"/>
</dbReference>
<feature type="compositionally biased region" description="Acidic residues" evidence="7">
    <location>
        <begin position="287"/>
        <end position="301"/>
    </location>
</feature>
<dbReference type="InterPro" id="IPR040050">
    <property type="entry name" value="ZNF830-like"/>
</dbReference>
<dbReference type="InterPro" id="IPR059039">
    <property type="entry name" value="ZNF380_CC"/>
</dbReference>
<dbReference type="GO" id="GO:0003676">
    <property type="term" value="F:nucleic acid binding"/>
    <property type="evidence" value="ECO:0007669"/>
    <property type="project" value="InterPro"/>
</dbReference>
<dbReference type="Pfam" id="PF23406">
    <property type="entry name" value="ZNF380_CC"/>
    <property type="match status" value="1"/>
</dbReference>
<feature type="compositionally biased region" description="Acidic residues" evidence="7">
    <location>
        <begin position="210"/>
        <end position="221"/>
    </location>
</feature>
<feature type="compositionally biased region" description="Low complexity" evidence="7">
    <location>
        <begin position="67"/>
        <end position="87"/>
    </location>
</feature>
<dbReference type="EMBL" id="HBGU01012813">
    <property type="protein sequence ID" value="CAD9418346.1"/>
    <property type="molecule type" value="Transcribed_RNA"/>
</dbReference>
<evidence type="ECO:0000256" key="3">
    <source>
        <dbReference type="ARBA" id="ARBA00022723"/>
    </source>
</evidence>
<dbReference type="GO" id="GO:0033260">
    <property type="term" value="P:nuclear DNA replication"/>
    <property type="evidence" value="ECO:0007669"/>
    <property type="project" value="TreeGrafter"/>
</dbReference>
<feature type="compositionally biased region" description="Low complexity" evidence="7">
    <location>
        <begin position="46"/>
        <end position="59"/>
    </location>
</feature>
<feature type="region of interest" description="Disordered" evidence="7">
    <location>
        <begin position="116"/>
        <end position="227"/>
    </location>
</feature>
<keyword evidence="3" id="KW-0479">Metal-binding</keyword>
<feature type="compositionally biased region" description="Low complexity" evidence="7">
    <location>
        <begin position="273"/>
        <end position="286"/>
    </location>
</feature>
<dbReference type="GO" id="GO:0008270">
    <property type="term" value="F:zinc ion binding"/>
    <property type="evidence" value="ECO:0007669"/>
    <property type="project" value="UniProtKB-KW"/>
</dbReference>
<organism evidence="9">
    <name type="scientific">Haptolina brevifila</name>
    <dbReference type="NCBI Taxonomy" id="156173"/>
    <lineage>
        <taxon>Eukaryota</taxon>
        <taxon>Haptista</taxon>
        <taxon>Haptophyta</taxon>
        <taxon>Prymnesiophyceae</taxon>
        <taxon>Prymnesiales</taxon>
        <taxon>Prymnesiaceae</taxon>
        <taxon>Haptolina</taxon>
    </lineage>
</organism>
<evidence type="ECO:0000256" key="2">
    <source>
        <dbReference type="ARBA" id="ARBA00022473"/>
    </source>
</evidence>
<dbReference type="AlphaFoldDB" id="A0A7S2C849"/>
<dbReference type="GO" id="GO:0044773">
    <property type="term" value="P:mitotic DNA damage checkpoint signaling"/>
    <property type="evidence" value="ECO:0007669"/>
    <property type="project" value="TreeGrafter"/>
</dbReference>
<feature type="compositionally biased region" description="Gly residues" evidence="7">
    <location>
        <begin position="258"/>
        <end position="272"/>
    </location>
</feature>
<proteinExistence type="predicted"/>
<evidence type="ECO:0000256" key="1">
    <source>
        <dbReference type="ARBA" id="ARBA00004324"/>
    </source>
</evidence>
<dbReference type="PANTHER" id="PTHR13278:SF0">
    <property type="entry name" value="ZINC FINGER PROTEIN 830"/>
    <property type="match status" value="1"/>
</dbReference>
<protein>
    <recommendedName>
        <fullName evidence="8">ZNF380 coiled-coil domain-containing protein</fullName>
    </recommendedName>
</protein>
<feature type="region of interest" description="Disordered" evidence="7">
    <location>
        <begin position="245"/>
        <end position="312"/>
    </location>
</feature>
<feature type="compositionally biased region" description="Low complexity" evidence="7">
    <location>
        <begin position="7"/>
        <end position="16"/>
    </location>
</feature>
<keyword evidence="5" id="KW-0862">Zinc</keyword>
<comment type="subcellular location">
    <subcellularLocation>
        <location evidence="1">Nucleus speckle</location>
    </subcellularLocation>
</comment>
<dbReference type="GO" id="GO:0005681">
    <property type="term" value="C:spliceosomal complex"/>
    <property type="evidence" value="ECO:0007669"/>
    <property type="project" value="InterPro"/>
</dbReference>
<evidence type="ECO:0000256" key="7">
    <source>
        <dbReference type="SAM" id="MobiDB-lite"/>
    </source>
</evidence>
<name>A0A7S2C849_9EUKA</name>
<accession>A0A7S2C849</accession>
<evidence type="ECO:0000259" key="8">
    <source>
        <dbReference type="Pfam" id="PF23406"/>
    </source>
</evidence>
<evidence type="ECO:0000256" key="6">
    <source>
        <dbReference type="ARBA" id="ARBA00023242"/>
    </source>
</evidence>
<evidence type="ECO:0000256" key="5">
    <source>
        <dbReference type="ARBA" id="ARBA00022833"/>
    </source>
</evidence>
<feature type="domain" description="ZNF380 coiled-coil" evidence="8">
    <location>
        <begin position="162"/>
        <end position="244"/>
    </location>
</feature>
<feature type="region of interest" description="Disordered" evidence="7">
    <location>
        <begin position="1"/>
        <end position="87"/>
    </location>
</feature>
<keyword evidence="2" id="KW-0217">Developmental protein</keyword>
<evidence type="ECO:0000256" key="4">
    <source>
        <dbReference type="ARBA" id="ARBA00022771"/>
    </source>
</evidence>
<evidence type="ECO:0000313" key="9">
    <source>
        <dbReference type="EMBL" id="CAD9418346.1"/>
    </source>
</evidence>
<keyword evidence="4" id="KW-0863">Zinc-finger</keyword>
<reference evidence="9" key="1">
    <citation type="submission" date="2021-01" db="EMBL/GenBank/DDBJ databases">
        <authorList>
            <person name="Corre E."/>
            <person name="Pelletier E."/>
            <person name="Niang G."/>
            <person name="Scheremetjew M."/>
            <person name="Finn R."/>
            <person name="Kale V."/>
            <person name="Holt S."/>
            <person name="Cochrane G."/>
            <person name="Meng A."/>
            <person name="Brown T."/>
            <person name="Cohen L."/>
        </authorList>
    </citation>
    <scope>NUCLEOTIDE SEQUENCE</scope>
    <source>
        <strain evidence="9">UTEX LB 985</strain>
    </source>
</reference>
<gene>
    <name evidence="9" type="ORF">CBRE1094_LOCUS7010</name>
</gene>